<keyword evidence="7 21" id="KW-0349">Heme</keyword>
<dbReference type="InterPro" id="IPR009056">
    <property type="entry name" value="Cyt_c-like_dom"/>
</dbReference>
<comment type="subcellular location">
    <subcellularLocation>
        <location evidence="1">Cell inner membrane</location>
    </subcellularLocation>
</comment>
<dbReference type="PANTHER" id="PTHR33751">
    <property type="entry name" value="CBB3-TYPE CYTOCHROME C OXIDASE SUBUNIT FIXP"/>
    <property type="match status" value="1"/>
</dbReference>
<feature type="binding site" description="covalent" evidence="21">
    <location>
        <position position="130"/>
    </location>
    <ligand>
        <name>heme c</name>
        <dbReference type="ChEBI" id="CHEBI:61717"/>
        <label>1</label>
    </ligand>
</feature>
<keyword evidence="11" id="KW-0677">Repeat</keyword>
<feature type="binding site" description="axial binding residue" evidence="20">
    <location>
        <position position="223"/>
    </location>
    <ligand>
        <name>heme c</name>
        <dbReference type="ChEBI" id="CHEBI:61717"/>
        <label>2</label>
    </ligand>
    <ligandPart>
        <name>Fe</name>
        <dbReference type="ChEBI" id="CHEBI:18248"/>
    </ligandPart>
</feature>
<proteinExistence type="inferred from homology"/>
<feature type="binding site" description="axial binding residue" evidence="20">
    <location>
        <position position="261"/>
    </location>
    <ligand>
        <name>heme c</name>
        <dbReference type="ChEBI" id="CHEBI:61717"/>
        <label>1</label>
    </ligand>
    <ligandPart>
        <name>Fe</name>
        <dbReference type="ChEBI" id="CHEBI:18248"/>
    </ligandPart>
</feature>
<keyword evidence="18 22" id="KW-0472">Membrane</keyword>
<comment type="similarity">
    <text evidence="3">Belongs to the CcoP / FixP family.</text>
</comment>
<dbReference type="AlphaFoldDB" id="A0AAW3ZUX5"/>
<evidence type="ECO:0000256" key="10">
    <source>
        <dbReference type="ARBA" id="ARBA00022723"/>
    </source>
</evidence>
<dbReference type="Pfam" id="PF13442">
    <property type="entry name" value="Cytochrome_CBB3"/>
    <property type="match status" value="2"/>
</dbReference>
<protein>
    <recommendedName>
        <fullName evidence="19">Cytochrome c oxidase subunit III</fullName>
    </recommendedName>
</protein>
<evidence type="ECO:0000256" key="19">
    <source>
        <dbReference type="ARBA" id="ARBA00029635"/>
    </source>
</evidence>
<keyword evidence="25" id="KW-1185">Reference proteome</keyword>
<dbReference type="RefSeq" id="WP_169937611.1">
    <property type="nucleotide sequence ID" value="NZ_CP012545.1"/>
</dbReference>
<keyword evidence="16 20" id="KW-0408">Iron</keyword>
<evidence type="ECO:0000256" key="14">
    <source>
        <dbReference type="ARBA" id="ARBA00022989"/>
    </source>
</evidence>
<keyword evidence="17" id="KW-0406">Ion transport</keyword>
<reference evidence="24 25" key="1">
    <citation type="submission" date="2015-08" db="EMBL/GenBank/DDBJ databases">
        <title>Comparative genomics of the Campylobacter concisus group.</title>
        <authorList>
            <person name="Yee E."/>
            <person name="Chapman M.H."/>
            <person name="Huynh S."/>
            <person name="Bono J.L."/>
            <person name="On S.L."/>
            <person name="St Leger J."/>
            <person name="Foster G."/>
            <person name="Parker C.T."/>
            <person name="Miller W.G."/>
        </authorList>
    </citation>
    <scope>NUCLEOTIDE SEQUENCE [LARGE SCALE GENOMIC DNA]</scope>
    <source>
        <strain evidence="24 25">RM9337</strain>
    </source>
</reference>
<dbReference type="SUPFAM" id="SSF46626">
    <property type="entry name" value="Cytochrome c"/>
    <property type="match status" value="2"/>
</dbReference>
<keyword evidence="4" id="KW-0813">Transport</keyword>
<comment type="pathway">
    <text evidence="2">Energy metabolism; oxidative phosphorylation.</text>
</comment>
<feature type="domain" description="Cytochrome c" evidence="23">
    <location>
        <begin position="117"/>
        <end position="197"/>
    </location>
</feature>
<dbReference type="Gene3D" id="6.10.280.130">
    <property type="match status" value="1"/>
</dbReference>
<evidence type="ECO:0000256" key="9">
    <source>
        <dbReference type="ARBA" id="ARBA00022692"/>
    </source>
</evidence>
<keyword evidence="10 20" id="KW-0479">Metal-binding</keyword>
<evidence type="ECO:0000256" key="7">
    <source>
        <dbReference type="ARBA" id="ARBA00022617"/>
    </source>
</evidence>
<feature type="binding site" description="axial binding residue" evidence="20">
    <location>
        <position position="175"/>
    </location>
    <ligand>
        <name>heme c</name>
        <dbReference type="ChEBI" id="CHEBI:61717"/>
        <label>2</label>
    </ligand>
    <ligandPart>
        <name>Fe</name>
        <dbReference type="ChEBI" id="CHEBI:18248"/>
    </ligandPart>
</feature>
<keyword evidence="14 22" id="KW-1133">Transmembrane helix</keyword>
<gene>
    <name evidence="24" type="ORF">CCAL9337_01020</name>
</gene>
<keyword evidence="13" id="KW-0249">Electron transport</keyword>
<organism evidence="24 25">
    <name type="scientific">Campylobacter californiensis</name>
    <dbReference type="NCBI Taxonomy" id="1032243"/>
    <lineage>
        <taxon>Bacteria</taxon>
        <taxon>Pseudomonadati</taxon>
        <taxon>Campylobacterota</taxon>
        <taxon>Epsilonproteobacteria</taxon>
        <taxon>Campylobacterales</taxon>
        <taxon>Campylobacteraceae</taxon>
        <taxon>Campylobacter</taxon>
    </lineage>
</organism>
<evidence type="ECO:0000313" key="24">
    <source>
        <dbReference type="EMBL" id="MBE3607319.1"/>
    </source>
</evidence>
<evidence type="ECO:0000256" key="12">
    <source>
        <dbReference type="ARBA" id="ARBA00022781"/>
    </source>
</evidence>
<keyword evidence="15" id="KW-0560">Oxidoreductase</keyword>
<evidence type="ECO:0000256" key="8">
    <source>
        <dbReference type="ARBA" id="ARBA00022660"/>
    </source>
</evidence>
<name>A0AAW3ZUX5_9BACT</name>
<evidence type="ECO:0000256" key="20">
    <source>
        <dbReference type="PIRSR" id="PIRSR000006-1"/>
    </source>
</evidence>
<sequence length="288" mass="31255">MEWFNLEDNINLLSLIGALAIIVLTVFVAGKYIKQMREEKDANAELSEHVWDGIGEYKNPVPIGWAVMFVLTLVWAIWYFLAGYPLNSYSQIGEYNQEVKTLNEKFKQEHANLDTNTLKDMGSGIYLVQCSACHGITGDGISGKAADLSVWGSEEGIYEAIVKGSKGLGYPGGDMPAGLGGDEANSKAIAAYVAKEISGIKSSKNENLVAQGKELYVSCAACHGDDGKGMDGVFPDLTKYGTSEFVVEVLNKGKKGDIGEMPKFDDSRLNEIQQKAVGEYILSLSRGK</sequence>
<keyword evidence="8" id="KW-0679">Respiratory chain</keyword>
<feature type="binding site" description="covalent" evidence="21">
    <location>
        <position position="222"/>
    </location>
    <ligand>
        <name>heme c</name>
        <dbReference type="ChEBI" id="CHEBI:61717"/>
        <label>2</label>
    </ligand>
</feature>
<evidence type="ECO:0000256" key="2">
    <source>
        <dbReference type="ARBA" id="ARBA00004673"/>
    </source>
</evidence>
<evidence type="ECO:0000256" key="6">
    <source>
        <dbReference type="ARBA" id="ARBA00022519"/>
    </source>
</evidence>
<dbReference type="InterPro" id="IPR032858">
    <property type="entry name" value="CcoP_N"/>
</dbReference>
<feature type="domain" description="Cytochrome c" evidence="23">
    <location>
        <begin position="207"/>
        <end position="285"/>
    </location>
</feature>
<feature type="binding site" description="covalent" evidence="21">
    <location>
        <position position="219"/>
    </location>
    <ligand>
        <name>heme c</name>
        <dbReference type="ChEBI" id="CHEBI:61717"/>
        <label>2</label>
    </ligand>
</feature>
<feature type="binding site" description="axial binding residue" evidence="20">
    <location>
        <position position="134"/>
    </location>
    <ligand>
        <name>heme c</name>
        <dbReference type="ChEBI" id="CHEBI:61717"/>
        <label>1</label>
    </ligand>
    <ligandPart>
        <name>Fe</name>
        <dbReference type="ChEBI" id="CHEBI:18248"/>
    </ligandPart>
</feature>
<dbReference type="GO" id="GO:0009055">
    <property type="term" value="F:electron transfer activity"/>
    <property type="evidence" value="ECO:0007669"/>
    <property type="project" value="InterPro"/>
</dbReference>
<comment type="cofactor">
    <cofactor evidence="21">
        <name>heme c</name>
        <dbReference type="ChEBI" id="CHEBI:61717"/>
    </cofactor>
    <text evidence="21">Binds 2 heme C groups per subunit.</text>
</comment>
<evidence type="ECO:0000256" key="13">
    <source>
        <dbReference type="ARBA" id="ARBA00022982"/>
    </source>
</evidence>
<keyword evidence="5" id="KW-1003">Cell membrane</keyword>
<comment type="caution">
    <text evidence="24">The sequence shown here is derived from an EMBL/GenBank/DDBJ whole genome shotgun (WGS) entry which is preliminary data.</text>
</comment>
<evidence type="ECO:0000256" key="15">
    <source>
        <dbReference type="ARBA" id="ARBA00023002"/>
    </source>
</evidence>
<feature type="binding site" description="covalent" evidence="21">
    <location>
        <position position="133"/>
    </location>
    <ligand>
        <name>heme c</name>
        <dbReference type="ChEBI" id="CHEBI:61717"/>
        <label>1</label>
    </ligand>
</feature>
<dbReference type="Proteomes" id="UP000650616">
    <property type="component" value="Unassembled WGS sequence"/>
</dbReference>
<keyword evidence="12" id="KW-0375">Hydrogen ion transport</keyword>
<evidence type="ECO:0000256" key="22">
    <source>
        <dbReference type="SAM" id="Phobius"/>
    </source>
</evidence>
<feature type="transmembrane region" description="Helical" evidence="22">
    <location>
        <begin position="63"/>
        <end position="81"/>
    </location>
</feature>
<feature type="transmembrane region" description="Helical" evidence="22">
    <location>
        <begin position="12"/>
        <end position="30"/>
    </location>
</feature>
<dbReference type="GO" id="GO:1902600">
    <property type="term" value="P:proton transmembrane transport"/>
    <property type="evidence" value="ECO:0007669"/>
    <property type="project" value="UniProtKB-KW"/>
</dbReference>
<dbReference type="InterPro" id="IPR036909">
    <property type="entry name" value="Cyt_c-like_dom_sf"/>
</dbReference>
<dbReference type="Gene3D" id="1.10.760.10">
    <property type="entry name" value="Cytochrome c-like domain"/>
    <property type="match status" value="2"/>
</dbReference>
<dbReference type="GO" id="GO:0020037">
    <property type="term" value="F:heme binding"/>
    <property type="evidence" value="ECO:0007669"/>
    <property type="project" value="InterPro"/>
</dbReference>
<dbReference type="InterPro" id="IPR050597">
    <property type="entry name" value="Cytochrome_c_Oxidase_Subunit"/>
</dbReference>
<evidence type="ECO:0000256" key="11">
    <source>
        <dbReference type="ARBA" id="ARBA00022737"/>
    </source>
</evidence>
<evidence type="ECO:0000256" key="17">
    <source>
        <dbReference type="ARBA" id="ARBA00023065"/>
    </source>
</evidence>
<dbReference type="GO" id="GO:0016491">
    <property type="term" value="F:oxidoreductase activity"/>
    <property type="evidence" value="ECO:0007669"/>
    <property type="project" value="UniProtKB-KW"/>
</dbReference>
<evidence type="ECO:0000256" key="18">
    <source>
        <dbReference type="ARBA" id="ARBA00023136"/>
    </source>
</evidence>
<dbReference type="PROSITE" id="PS51007">
    <property type="entry name" value="CYTC"/>
    <property type="match status" value="2"/>
</dbReference>
<keyword evidence="6" id="KW-0997">Cell inner membrane</keyword>
<evidence type="ECO:0000256" key="3">
    <source>
        <dbReference type="ARBA" id="ARBA00006113"/>
    </source>
</evidence>
<evidence type="ECO:0000256" key="5">
    <source>
        <dbReference type="ARBA" id="ARBA00022475"/>
    </source>
</evidence>
<dbReference type="Pfam" id="PF14715">
    <property type="entry name" value="FixP_N"/>
    <property type="match status" value="1"/>
</dbReference>
<evidence type="ECO:0000259" key="23">
    <source>
        <dbReference type="PROSITE" id="PS51007"/>
    </source>
</evidence>
<evidence type="ECO:0000256" key="1">
    <source>
        <dbReference type="ARBA" id="ARBA00004533"/>
    </source>
</evidence>
<dbReference type="GO" id="GO:0046872">
    <property type="term" value="F:metal ion binding"/>
    <property type="evidence" value="ECO:0007669"/>
    <property type="project" value="UniProtKB-KW"/>
</dbReference>
<evidence type="ECO:0000256" key="16">
    <source>
        <dbReference type="ARBA" id="ARBA00023004"/>
    </source>
</evidence>
<evidence type="ECO:0000256" key="4">
    <source>
        <dbReference type="ARBA" id="ARBA00022448"/>
    </source>
</evidence>
<evidence type="ECO:0000313" key="25">
    <source>
        <dbReference type="Proteomes" id="UP000650616"/>
    </source>
</evidence>
<dbReference type="EMBL" id="LIWG01000001">
    <property type="protein sequence ID" value="MBE3607319.1"/>
    <property type="molecule type" value="Genomic_DNA"/>
</dbReference>
<evidence type="ECO:0000256" key="21">
    <source>
        <dbReference type="PIRSR" id="PIRSR000006-2"/>
    </source>
</evidence>
<dbReference type="GO" id="GO:0005886">
    <property type="term" value="C:plasma membrane"/>
    <property type="evidence" value="ECO:0007669"/>
    <property type="project" value="UniProtKB-SubCell"/>
</dbReference>
<accession>A0AAW3ZUX5</accession>
<keyword evidence="9 22" id="KW-0812">Transmembrane</keyword>
<dbReference type="InterPro" id="IPR038414">
    <property type="entry name" value="CcoP_N_sf"/>
</dbReference>
<dbReference type="PIRSF" id="PIRSF000006">
    <property type="entry name" value="Cbb3-Cox_fixP"/>
    <property type="match status" value="1"/>
</dbReference>
<dbReference type="PANTHER" id="PTHR33751:SF1">
    <property type="entry name" value="CBB3-TYPE CYTOCHROME C OXIDASE SUBUNIT FIXP"/>
    <property type="match status" value="1"/>
</dbReference>
<dbReference type="InterPro" id="IPR004678">
    <property type="entry name" value="Cyt_c_oxidase_cbb3_su3"/>
</dbReference>